<keyword evidence="1 2" id="KW-0808">Transferase</keyword>
<dbReference type="Gene3D" id="3.40.47.10">
    <property type="match status" value="2"/>
</dbReference>
<evidence type="ECO:0000256" key="2">
    <source>
        <dbReference type="RuleBase" id="RU003694"/>
    </source>
</evidence>
<evidence type="ECO:0000256" key="1">
    <source>
        <dbReference type="ARBA" id="ARBA00022679"/>
    </source>
</evidence>
<dbReference type="EMBL" id="JAGSOY010000024">
    <property type="protein sequence ID" value="MBU2711770.1"/>
    <property type="molecule type" value="Genomic_DNA"/>
</dbReference>
<dbReference type="PANTHER" id="PTHR43775:SF51">
    <property type="entry name" value="INACTIVE PHENOLPHTHIOCEROL SYNTHESIS POLYKETIDE SYNTHASE TYPE I PKS1-RELATED"/>
    <property type="match status" value="1"/>
</dbReference>
<dbReference type="InterPro" id="IPR014031">
    <property type="entry name" value="Ketoacyl_synth_C"/>
</dbReference>
<dbReference type="InterPro" id="IPR014030">
    <property type="entry name" value="Ketoacyl_synth_N"/>
</dbReference>
<dbReference type="PROSITE" id="PS51257">
    <property type="entry name" value="PROKAR_LIPOPROTEIN"/>
    <property type="match status" value="1"/>
</dbReference>
<protein>
    <submittedName>
        <fullName evidence="4">Polyketide synthase</fullName>
    </submittedName>
</protein>
<dbReference type="SMART" id="SM00825">
    <property type="entry name" value="PKS_KS"/>
    <property type="match status" value="1"/>
</dbReference>
<evidence type="ECO:0000259" key="3">
    <source>
        <dbReference type="PROSITE" id="PS52004"/>
    </source>
</evidence>
<dbReference type="SUPFAM" id="SSF53901">
    <property type="entry name" value="Thiolase-like"/>
    <property type="match status" value="2"/>
</dbReference>
<comment type="caution">
    <text evidence="4">The sequence shown here is derived from an EMBL/GenBank/DDBJ whole genome shotgun (WGS) entry which is preliminary data.</text>
</comment>
<dbReference type="Pfam" id="PF00109">
    <property type="entry name" value="ketoacyl-synt"/>
    <property type="match status" value="2"/>
</dbReference>
<dbReference type="PANTHER" id="PTHR43775">
    <property type="entry name" value="FATTY ACID SYNTHASE"/>
    <property type="match status" value="1"/>
</dbReference>
<feature type="domain" description="Ketosynthase family 3 (KS3)" evidence="3">
    <location>
        <begin position="485"/>
        <end position="936"/>
    </location>
</feature>
<reference evidence="4 5" key="1">
    <citation type="submission" date="2021-04" db="EMBL/GenBank/DDBJ databases">
        <authorList>
            <person name="Pira H."/>
            <person name="Risdian C."/>
            <person name="Wink J."/>
        </authorList>
    </citation>
    <scope>NUCLEOTIDE SEQUENCE [LARGE SCALE GENOMIC DNA]</scope>
    <source>
        <strain evidence="4 5">WH53</strain>
    </source>
</reference>
<feature type="domain" description="Ketosynthase family 3 (KS3)" evidence="3">
    <location>
        <begin position="7"/>
        <end position="453"/>
    </location>
</feature>
<name>A0ABS5ZCN2_9GAMM</name>
<dbReference type="InterPro" id="IPR016039">
    <property type="entry name" value="Thiolase-like"/>
</dbReference>
<dbReference type="InterPro" id="IPR050091">
    <property type="entry name" value="PKS_NRPS_Biosynth_Enz"/>
</dbReference>
<gene>
    <name evidence="4" type="ORF">KCG35_11925</name>
</gene>
<dbReference type="CDD" id="cd00833">
    <property type="entry name" value="PKS"/>
    <property type="match status" value="2"/>
</dbReference>
<proteinExistence type="inferred from homology"/>
<dbReference type="Proteomes" id="UP000690515">
    <property type="component" value="Unassembled WGS sequence"/>
</dbReference>
<dbReference type="PROSITE" id="PS52004">
    <property type="entry name" value="KS3_2"/>
    <property type="match status" value="2"/>
</dbReference>
<evidence type="ECO:0000313" key="5">
    <source>
        <dbReference type="Proteomes" id="UP000690515"/>
    </source>
</evidence>
<dbReference type="RefSeq" id="WP_215819926.1">
    <property type="nucleotide sequence ID" value="NZ_JAGSOY010000024.1"/>
</dbReference>
<evidence type="ECO:0000313" key="4">
    <source>
        <dbReference type="EMBL" id="MBU2711770.1"/>
    </source>
</evidence>
<organism evidence="4 5">
    <name type="scientific">Zooshikella harenae</name>
    <dbReference type="NCBI Taxonomy" id="2827238"/>
    <lineage>
        <taxon>Bacteria</taxon>
        <taxon>Pseudomonadati</taxon>
        <taxon>Pseudomonadota</taxon>
        <taxon>Gammaproteobacteria</taxon>
        <taxon>Oceanospirillales</taxon>
        <taxon>Zooshikellaceae</taxon>
        <taxon>Zooshikella</taxon>
    </lineage>
</organism>
<dbReference type="Pfam" id="PF02801">
    <property type="entry name" value="Ketoacyl-synt_C"/>
    <property type="match status" value="2"/>
</dbReference>
<accession>A0ABS5ZCN2</accession>
<keyword evidence="5" id="KW-1185">Reference proteome</keyword>
<sequence>MKVVESQQPLAIVGVGCLYPQGNDVEKFWHQLVQAESYFSKLSQARFQYYNDNVKSHFSNWQGSFFDTVEFDLKRFRIPPIYRKAIASITGMYLDVAEQCFYSAALANLATETNKIDVICGTCFGFDSTYLNALKIEGVASLDDLLLTDKNKLQLLKNLLQEHFGCTSHDRVGEMASSIPARVASYFGLRGRVQAIESADVSGYFALESAALSLQAGLSDAVMVITGQCIESLLMPLLLSKKGFEGTGIGNPFLSQNNGILLGEGAAGIVLKRLADAKDNGDHIYAVISGFAASTSASANGLKYNPDSKAKVAALEKACHYASIETKDIEYFDCISAGGESESVATLRAIDNIYSPTVKDKPLYINSSVAVYGHTFANAVMTGVLATSLAIHHKNFPASVLEQNKRVTTLSHQSSVTNNSSLSQPWYNENNRYIASIMGSALNGLNWNIILSNPIESSNTSGFINQQVIKRYSTANTENDAKSYREPIAIVGLGGAFGQSDSVSDFWQDLLASTDHLQRIPNDLLPRKQFYQEGQSHYLSSYAEIGAALKKRDLNLARFKLFPKRLALMDRVQKVALAIADEALQDYGFSDKRQQDINAAIIVASNLSLSKERENVVDLCRNKLNGIIQQIYPEFIAHQNIANEVERTNHLMLDGSLASGTASLIAQCMHLPAAPYAIEAACASTFAALQNAVLALQLRRYDFVLAGGIELPVNLRDLVLCSAQMMLSKAKISPFADQADGFSPGDGAAFFVLKRLSDAQRAGDKVYATIDAIGGSADAGSMTAPDAEGQTLAIQRAFAQVNYKPSDVQYVEAHGTGTRLGDMAELTALNNVYGNKVENYVSRTKPLMVGSVKASNGHTFSAAGGAGLMKTVLALHHKIIPATLLRRNIDPQLPLIKIPAEIISCNKKWPENNNRRYAAVSSFGTGGINYHLLVSASDKN</sequence>
<comment type="similarity">
    <text evidence="2">Belongs to the thiolase-like superfamily. Beta-ketoacyl-ACP synthases family.</text>
</comment>
<dbReference type="InterPro" id="IPR020841">
    <property type="entry name" value="PKS_Beta-ketoAc_synthase_dom"/>
</dbReference>